<dbReference type="InterPro" id="IPR037914">
    <property type="entry name" value="SpoVT-AbrB_sf"/>
</dbReference>
<keyword evidence="3" id="KW-1185">Reference proteome</keyword>
<organism evidence="2 3">
    <name type="scientific">Lacticaseibacillus brantae DSM 23927</name>
    <dbReference type="NCBI Taxonomy" id="1423727"/>
    <lineage>
        <taxon>Bacteria</taxon>
        <taxon>Bacillati</taxon>
        <taxon>Bacillota</taxon>
        <taxon>Bacilli</taxon>
        <taxon>Lactobacillales</taxon>
        <taxon>Lactobacillaceae</taxon>
        <taxon>Lacticaseibacillus</taxon>
    </lineage>
</organism>
<dbReference type="SUPFAM" id="SSF89447">
    <property type="entry name" value="AbrB/MazE/MraZ-like"/>
    <property type="match status" value="1"/>
</dbReference>
<feature type="region of interest" description="Disordered" evidence="1">
    <location>
        <begin position="67"/>
        <end position="87"/>
    </location>
</feature>
<proteinExistence type="predicted"/>
<dbReference type="RefSeq" id="WP_235803402.1">
    <property type="nucleotide sequence ID" value="NZ_AYZQ01000002.1"/>
</dbReference>
<dbReference type="STRING" id="1423727.FC34_GL001036"/>
<dbReference type="AlphaFoldDB" id="A0A0R2AZ56"/>
<sequence length="87" mass="9885">MAKIVKLSPEGHLPIPPEILAELGFEADMELHLSIEDGKLVIQRAPTPEEWAALVEDLPTEHVELDEHGHYDPKKAPEFHRWMQGDD</sequence>
<dbReference type="Proteomes" id="UP000051672">
    <property type="component" value="Unassembled WGS sequence"/>
</dbReference>
<name>A0A0R2AZ56_9LACO</name>
<dbReference type="PATRIC" id="fig|1423727.3.peg.1044"/>
<dbReference type="EMBL" id="AYZQ01000002">
    <property type="protein sequence ID" value="KRM72053.1"/>
    <property type="molecule type" value="Genomic_DNA"/>
</dbReference>
<gene>
    <name evidence="2" type="ORF">FC34_GL001036</name>
</gene>
<evidence type="ECO:0000313" key="2">
    <source>
        <dbReference type="EMBL" id="KRM72053.1"/>
    </source>
</evidence>
<evidence type="ECO:0000313" key="3">
    <source>
        <dbReference type="Proteomes" id="UP000051672"/>
    </source>
</evidence>
<accession>A0A0R2AZ56</accession>
<reference evidence="2 3" key="1">
    <citation type="journal article" date="2015" name="Genome Announc.">
        <title>Expanding the biotechnology potential of lactobacilli through comparative genomics of 213 strains and associated genera.</title>
        <authorList>
            <person name="Sun Z."/>
            <person name="Harris H.M."/>
            <person name="McCann A."/>
            <person name="Guo C."/>
            <person name="Argimon S."/>
            <person name="Zhang W."/>
            <person name="Yang X."/>
            <person name="Jeffery I.B."/>
            <person name="Cooney J.C."/>
            <person name="Kagawa T.F."/>
            <person name="Liu W."/>
            <person name="Song Y."/>
            <person name="Salvetti E."/>
            <person name="Wrobel A."/>
            <person name="Rasinkangas P."/>
            <person name="Parkhill J."/>
            <person name="Rea M.C."/>
            <person name="O'Sullivan O."/>
            <person name="Ritari J."/>
            <person name="Douillard F.P."/>
            <person name="Paul Ross R."/>
            <person name="Yang R."/>
            <person name="Briner A.E."/>
            <person name="Felis G.E."/>
            <person name="de Vos W.M."/>
            <person name="Barrangou R."/>
            <person name="Klaenhammer T.R."/>
            <person name="Caufield P.W."/>
            <person name="Cui Y."/>
            <person name="Zhang H."/>
            <person name="O'Toole P.W."/>
        </authorList>
    </citation>
    <scope>NUCLEOTIDE SEQUENCE [LARGE SCALE GENOMIC DNA]</scope>
    <source>
        <strain evidence="2 3">DSM 23927</strain>
    </source>
</reference>
<comment type="caution">
    <text evidence="2">The sequence shown here is derived from an EMBL/GenBank/DDBJ whole genome shotgun (WGS) entry which is preliminary data.</text>
</comment>
<evidence type="ECO:0008006" key="4">
    <source>
        <dbReference type="Google" id="ProtNLM"/>
    </source>
</evidence>
<protein>
    <recommendedName>
        <fullName evidence="4">SpoVT-AbrB domain-containing protein</fullName>
    </recommendedName>
</protein>
<evidence type="ECO:0000256" key="1">
    <source>
        <dbReference type="SAM" id="MobiDB-lite"/>
    </source>
</evidence>
<dbReference type="Gene3D" id="2.10.260.10">
    <property type="match status" value="1"/>
</dbReference>